<gene>
    <name evidence="1" type="ORF">BO66DRAFT_144457</name>
</gene>
<sequence length="917" mass="104607">MVVFTHIKNSFQRSGIGNDTKHTTYTRPDNHQAIKPVESTESPVDKLRRMLQTSDLSPDTEKVLAEVWAQVEEYMRELFGKEFKDKDISQMDIRELVSMTSFPKGYDQSSLIGAVTGFCNAVNTAGNLVAQGASTVFSPATPCFAGIALLLSGVKVYAGITVQLEQLLRNCMTGLENMCYMRHIGPPFAKKVQKYLSLFLSICCEWDKIRKSHTERLKAVFKSTFLDDSVVRTFTMELDELRKDRNDSALYQVLDATAQPKQYQDYLRIIADGLSFNPGDLDHNGEPEGRCLGQAYKDPFDGTGSWIQYLDEYKAWREGTHPVLLLTGNTGEGKTFAMANEVKRLLQQGELVLFYFENDMSTVDTDNEGVLSRMMRSIIWQCARKNFSLASSMAGLIQGRKFMKSLDLWKELLLENETRRSNEIKLYILIDTLSAARGNDPWFPLLQSLMTLSQSDQIRFFMTSNQERYQYLLERGLTFNSIHAPLHSQTDIDIYANVRMDQMKSLSDISNGWVVNYRNNIVAKLRSKCRGNWTKVITVLDLIERKSRSPAQISEALRTLDDGAETSIRNLLRQLERDLIDDEINEVNTIINWITYGQRPLTCKELDAALWSKWHTPWFQDLPSRIKEYSIFDIDEFERVTWRSLEIERHILGQGFADTSQGDAVLKAEIEIVTHGLRNICPDTLFNRLEFEPFLESKLQRPMARNQYKFHVDRDNANLDLVSACLSSLIDGPRRGPLVQYAGLSLLRHLEGTDLHRANPSWKAAVKRSLATLFTKRRAMDTLFCSPEKVANESTWPNGQGIGEGRWLDSIREDWLYSDRGCNQLSRWFKDGPVATEGLSDQARQIVVAFSNDQENRRDLLFATALESVSHGIVFSAGSIMSMFITTYFFLVGFRARVSSHPISCVIADIDQEPYNM</sequence>
<protein>
    <submittedName>
        <fullName evidence="1">Uncharacterized protein</fullName>
    </submittedName>
</protein>
<evidence type="ECO:0000313" key="1">
    <source>
        <dbReference type="EMBL" id="RAH74206.1"/>
    </source>
</evidence>
<keyword evidence="2" id="KW-1185">Reference proteome</keyword>
<accession>A0ACD1HL87</accession>
<evidence type="ECO:0000313" key="2">
    <source>
        <dbReference type="Proteomes" id="UP000249661"/>
    </source>
</evidence>
<proteinExistence type="predicted"/>
<name>A0ACD1HL87_9EURO</name>
<organism evidence="1 2">
    <name type="scientific">Aspergillus aculeatinus CBS 121060</name>
    <dbReference type="NCBI Taxonomy" id="1448322"/>
    <lineage>
        <taxon>Eukaryota</taxon>
        <taxon>Fungi</taxon>
        <taxon>Dikarya</taxon>
        <taxon>Ascomycota</taxon>
        <taxon>Pezizomycotina</taxon>
        <taxon>Eurotiomycetes</taxon>
        <taxon>Eurotiomycetidae</taxon>
        <taxon>Eurotiales</taxon>
        <taxon>Aspergillaceae</taxon>
        <taxon>Aspergillus</taxon>
        <taxon>Aspergillus subgen. Circumdati</taxon>
    </lineage>
</organism>
<reference evidence="1" key="1">
    <citation type="submission" date="2018-02" db="EMBL/GenBank/DDBJ databases">
        <title>The genomes of Aspergillus section Nigri reveals drivers in fungal speciation.</title>
        <authorList>
            <consortium name="DOE Joint Genome Institute"/>
            <person name="Vesth T.C."/>
            <person name="Nybo J."/>
            <person name="Theobald S."/>
            <person name="Brandl J."/>
            <person name="Frisvad J.C."/>
            <person name="Nielsen K.F."/>
            <person name="Lyhne E.K."/>
            <person name="Kogle M.E."/>
            <person name="Kuo A."/>
            <person name="Riley R."/>
            <person name="Clum A."/>
            <person name="Nolan M."/>
            <person name="Lipzen A."/>
            <person name="Salamov A."/>
            <person name="Henrissat B."/>
            <person name="Wiebenga A."/>
            <person name="De vries R.P."/>
            <person name="Grigoriev I.V."/>
            <person name="Mortensen U.H."/>
            <person name="Andersen M.R."/>
            <person name="Baker S.E."/>
        </authorList>
    </citation>
    <scope>NUCLEOTIDE SEQUENCE</scope>
    <source>
        <strain evidence="1">CBS 121060</strain>
    </source>
</reference>
<dbReference type="Proteomes" id="UP000249661">
    <property type="component" value="Unassembled WGS sequence"/>
</dbReference>
<dbReference type="EMBL" id="KZ824936">
    <property type="protein sequence ID" value="RAH74206.1"/>
    <property type="molecule type" value="Genomic_DNA"/>
</dbReference>